<dbReference type="Pfam" id="PF18934">
    <property type="entry name" value="DUF5682"/>
    <property type="match status" value="1"/>
</dbReference>
<dbReference type="RefSeq" id="WP_050753352.1">
    <property type="nucleotide sequence ID" value="NZ_JQKC01000046.1"/>
</dbReference>
<dbReference type="PATRIC" id="fig|398512.5.peg.2249"/>
<dbReference type="OrthoDB" id="9768066at2"/>
<accession>A0A0L6JMB1</accession>
<dbReference type="eggNOG" id="COG2425">
    <property type="taxonomic scope" value="Bacteria"/>
</dbReference>
<keyword evidence="2" id="KW-1185">Reference proteome</keyword>
<dbReference type="Proteomes" id="UP000036923">
    <property type="component" value="Unassembled WGS sequence"/>
</dbReference>
<dbReference type="AlphaFoldDB" id="A0A0L6JMB1"/>
<reference evidence="2" key="1">
    <citation type="submission" date="2015-07" db="EMBL/GenBank/DDBJ databases">
        <title>Near-Complete Genome Sequence of the Cellulolytic Bacterium Bacteroides (Pseudobacteroides) cellulosolvens ATCC 35603.</title>
        <authorList>
            <person name="Dassa B."/>
            <person name="Utturkar S.M."/>
            <person name="Klingeman D.M."/>
            <person name="Hurt R.A."/>
            <person name="Keller M."/>
            <person name="Xu J."/>
            <person name="Reddy Y.H.K."/>
            <person name="Borovok I."/>
            <person name="Grinberg I.R."/>
            <person name="Lamed R."/>
            <person name="Zhivin O."/>
            <person name="Bayer E.A."/>
            <person name="Brown S.D."/>
        </authorList>
    </citation>
    <scope>NUCLEOTIDE SEQUENCE [LARGE SCALE GENOMIC DNA]</scope>
    <source>
        <strain evidence="2">DSM 2933</strain>
    </source>
</reference>
<dbReference type="STRING" id="398512.Bccel_2158"/>
<gene>
    <name evidence="1" type="ORF">Bccel_2158</name>
</gene>
<evidence type="ECO:0000313" key="1">
    <source>
        <dbReference type="EMBL" id="KNY26893.1"/>
    </source>
</evidence>
<comment type="caution">
    <text evidence="1">The sequence shown here is derived from an EMBL/GenBank/DDBJ whole genome shotgun (WGS) entry which is preliminary data.</text>
</comment>
<dbReference type="EMBL" id="LGTC01000001">
    <property type="protein sequence ID" value="KNY26893.1"/>
    <property type="molecule type" value="Genomic_DNA"/>
</dbReference>
<evidence type="ECO:0008006" key="3">
    <source>
        <dbReference type="Google" id="ProtNLM"/>
    </source>
</evidence>
<dbReference type="InterPro" id="IPR043737">
    <property type="entry name" value="DUF5682"/>
</dbReference>
<organism evidence="1 2">
    <name type="scientific">Pseudobacteroides cellulosolvens ATCC 35603 = DSM 2933</name>
    <dbReference type="NCBI Taxonomy" id="398512"/>
    <lineage>
        <taxon>Bacteria</taxon>
        <taxon>Bacillati</taxon>
        <taxon>Bacillota</taxon>
        <taxon>Clostridia</taxon>
        <taxon>Eubacteriales</taxon>
        <taxon>Oscillospiraceae</taxon>
        <taxon>Pseudobacteroides</taxon>
    </lineage>
</organism>
<evidence type="ECO:0000313" key="2">
    <source>
        <dbReference type="Proteomes" id="UP000036923"/>
    </source>
</evidence>
<proteinExistence type="predicted"/>
<name>A0A0L6JMB1_9FIRM</name>
<protein>
    <recommendedName>
        <fullName evidence="3">4-aminobutyrate aminotransferase</fullName>
    </recommendedName>
</protein>
<sequence length="791" mass="89029">MEDKILKNISNDFNTSQVFFLPVRHHSPAAARAVNELIDRLQPAAILIEGPSDFNQHINELFLPHRLPLAVYCYFRDAGGERRGAFYPFITYSPEWQALQKGHSIGAEVMFIDLPWSYICHLEAALPNLPERPVLEEQRYADVHLRRSSYITRLCKEVGVDDFDGLWDELFEIDPELSCDEYVLRARTFCDHCRQVDIPDPIDIERERFMARQILECMDKYTGSILVITGGYHTSALEALITQKSIIDEPNIEVDLPADYGSAITPFSNERLDSLTGYKSGMPGPGFYEFVWEDRSINKSFDYSPLLVRLVNSLREKGVLFSTADLIAASSTCRALADLRGHRDVWRRDIIDGLRGSLIKDDLARGGTHPLLDVISEIFRGNGVGRLAQGTTVPQLMREIETILEELSLTPTEKQRVIELNLNRQDDRKRSRVLHCLRILGISGFSLTGGIDISSGTYHADVQEEWSIKWIPEFASSVIEAASLGPCLIDAASAALVESADKAGRDIEKASQLLVDATLAGLGGKLGKLTQRLEAMIRFGYDFPATTMVLDNLLYLYSYNTVLELENRESMTDLFIETYRRCLYLLENLGVSAQGDKRYVDGIRGIAAVYERCAGSLGLTLEETGGVFKRVKEDREQSPMLRGAAAGTLLSLKLIENSSILSDLRLFYDPGLMGDYLTGLFALARETIQRDKNFLTEIDRWLIELNDDEFLEAVPSLRLAFTYFTPREKYYLSMQLLDTQDTNNSCKRAIADKSPEDLIVNAEQALLSLRFENKLYETLSKYGLKGGTDAG</sequence>